<dbReference type="Gene3D" id="1.10.3290.10">
    <property type="entry name" value="Fido-like domain"/>
    <property type="match status" value="1"/>
</dbReference>
<dbReference type="InterPro" id="IPR036388">
    <property type="entry name" value="WH-like_DNA-bd_sf"/>
</dbReference>
<dbReference type="SUPFAM" id="SSF140931">
    <property type="entry name" value="Fic-like"/>
    <property type="match status" value="1"/>
</dbReference>
<evidence type="ECO:0000256" key="3">
    <source>
        <dbReference type="PIRSR" id="PIRSR640198-3"/>
    </source>
</evidence>
<comment type="caution">
    <text evidence="6">The sequence shown here is derived from an EMBL/GenBank/DDBJ whole genome shotgun (WGS) entry which is preliminary data.</text>
</comment>
<dbReference type="InterPro" id="IPR040198">
    <property type="entry name" value="Fido_containing"/>
</dbReference>
<evidence type="ECO:0000313" key="5">
    <source>
        <dbReference type="EMBL" id="MCP9599984.1"/>
    </source>
</evidence>
<feature type="binding site" evidence="2">
    <location>
        <begin position="194"/>
        <end position="201"/>
    </location>
    <ligand>
        <name>ATP</name>
        <dbReference type="ChEBI" id="CHEBI:30616"/>
    </ligand>
</feature>
<dbReference type="GO" id="GO:0005524">
    <property type="term" value="F:ATP binding"/>
    <property type="evidence" value="ECO:0007669"/>
    <property type="project" value="UniProtKB-KW"/>
</dbReference>
<dbReference type="InterPro" id="IPR036597">
    <property type="entry name" value="Fido-like_dom_sf"/>
</dbReference>
<dbReference type="Gene3D" id="1.10.10.10">
    <property type="entry name" value="Winged helix-like DNA-binding domain superfamily/Winged helix DNA-binding domain"/>
    <property type="match status" value="1"/>
</dbReference>
<accession>A0AA93BA03</accession>
<evidence type="ECO:0000259" key="4">
    <source>
        <dbReference type="PROSITE" id="PS51459"/>
    </source>
</evidence>
<gene>
    <name evidence="6" type="ORF">DXB80_04350</name>
    <name evidence="5" type="ORF">NNC55_08460</name>
</gene>
<keyword evidence="2" id="KW-0067">ATP-binding</keyword>
<dbReference type="EMBL" id="JANDWN010000019">
    <property type="protein sequence ID" value="MCP9599984.1"/>
    <property type="molecule type" value="Genomic_DNA"/>
</dbReference>
<dbReference type="PANTHER" id="PTHR13504">
    <property type="entry name" value="FIDO DOMAIN-CONTAINING PROTEIN DDB_G0283145"/>
    <property type="match status" value="1"/>
</dbReference>
<dbReference type="EMBL" id="QSUC01000007">
    <property type="protein sequence ID" value="RGN11202.1"/>
    <property type="molecule type" value="Genomic_DNA"/>
</dbReference>
<dbReference type="Proteomes" id="UP001204486">
    <property type="component" value="Unassembled WGS sequence"/>
</dbReference>
<dbReference type="AlphaFoldDB" id="A0AA93BA03"/>
<dbReference type="SUPFAM" id="SSF46785">
    <property type="entry name" value="Winged helix' DNA-binding domain"/>
    <property type="match status" value="1"/>
</dbReference>
<dbReference type="Pfam" id="PF13412">
    <property type="entry name" value="HTH_24"/>
    <property type="match status" value="1"/>
</dbReference>
<reference evidence="5" key="2">
    <citation type="submission" date="2022-07" db="EMBL/GenBank/DDBJ databases">
        <title>Prevotella copri.</title>
        <authorList>
            <person name="Yang C."/>
        </authorList>
    </citation>
    <scope>NUCLEOTIDE SEQUENCE</scope>
    <source>
        <strain evidence="5">HF1476</strain>
    </source>
</reference>
<dbReference type="InterPro" id="IPR003812">
    <property type="entry name" value="Fido"/>
</dbReference>
<feature type="active site" evidence="1">
    <location>
        <position position="190"/>
    </location>
</feature>
<dbReference type="Proteomes" id="UP000261245">
    <property type="component" value="Unassembled WGS sequence"/>
</dbReference>
<organism evidence="6 7">
    <name type="scientific">Segatella copri</name>
    <dbReference type="NCBI Taxonomy" id="165179"/>
    <lineage>
        <taxon>Bacteria</taxon>
        <taxon>Pseudomonadati</taxon>
        <taxon>Bacteroidota</taxon>
        <taxon>Bacteroidia</taxon>
        <taxon>Bacteroidales</taxon>
        <taxon>Prevotellaceae</taxon>
        <taxon>Segatella</taxon>
    </lineage>
</organism>
<name>A0AA93BA03_9BACT</name>
<evidence type="ECO:0000313" key="6">
    <source>
        <dbReference type="EMBL" id="RGN11202.1"/>
    </source>
</evidence>
<protein>
    <submittedName>
        <fullName evidence="6">Fic family protein</fullName>
    </submittedName>
</protein>
<sequence length="355" mass="41687">MDKVQEIMSQWSKLQPLSARDQEMLSRRFTIDFNYNSNHIEGNTLTYGQTEILLLFGKIVGEADVRDVQEMTASNVGLKMMREEAQLKDIPLTQNFIRTLHKTLLREDYTVYRNLPGGEITSYVIHAGQYKTRPNSVITRYGDRFEYASPEETPALMTDLVNWYNEAERSEKFTPIELAAIFHYRYIRIHPFEDGNGRIARMMVNYILSRHNYPMIVVRSRKKYEYLEALHRTDLTVGTTPSLGAHASKRDIQQFLTYFTNLFVEEVAYNIQFLTERGDNIWWFDGERIKFRAATTSKMLNLMSQFPDMTREKLSQEIGINLTATNKQIKQLMKKGYIQRSEKNRNWRLIITPSI</sequence>
<proteinExistence type="predicted"/>
<reference evidence="6 7" key="1">
    <citation type="submission" date="2018-08" db="EMBL/GenBank/DDBJ databases">
        <title>A genome reference for cultivated species of the human gut microbiota.</title>
        <authorList>
            <person name="Zou Y."/>
            <person name="Xue W."/>
            <person name="Luo G."/>
        </authorList>
    </citation>
    <scope>NUCLEOTIDE SEQUENCE [LARGE SCALE GENOMIC DNA]</scope>
    <source>
        <strain evidence="6 7">OM06-11</strain>
    </source>
</reference>
<evidence type="ECO:0000256" key="2">
    <source>
        <dbReference type="PIRSR" id="PIRSR640198-2"/>
    </source>
</evidence>
<dbReference type="InterPro" id="IPR036390">
    <property type="entry name" value="WH_DNA-bd_sf"/>
</dbReference>
<evidence type="ECO:0000313" key="7">
    <source>
        <dbReference type="Proteomes" id="UP000261245"/>
    </source>
</evidence>
<feature type="site" description="Important for autoinhibition of adenylyltransferase activity" evidence="3">
    <location>
        <position position="41"/>
    </location>
</feature>
<keyword evidence="2" id="KW-0547">Nucleotide-binding</keyword>
<dbReference type="RefSeq" id="WP_117727487.1">
    <property type="nucleotide sequence ID" value="NZ_JANDWK010000017.1"/>
</dbReference>
<dbReference type="Pfam" id="PF02661">
    <property type="entry name" value="Fic"/>
    <property type="match status" value="1"/>
</dbReference>
<dbReference type="PANTHER" id="PTHR13504:SF38">
    <property type="entry name" value="FIDO DOMAIN-CONTAINING PROTEIN"/>
    <property type="match status" value="1"/>
</dbReference>
<feature type="domain" description="Fido" evidence="4">
    <location>
        <begin position="92"/>
        <end position="261"/>
    </location>
</feature>
<evidence type="ECO:0000256" key="1">
    <source>
        <dbReference type="PIRSR" id="PIRSR640198-1"/>
    </source>
</evidence>
<dbReference type="PROSITE" id="PS51459">
    <property type="entry name" value="FIDO"/>
    <property type="match status" value="1"/>
</dbReference>